<feature type="transmembrane region" description="Helical" evidence="7">
    <location>
        <begin position="327"/>
        <end position="357"/>
    </location>
</feature>
<dbReference type="NCBIfam" id="TIGR00786">
    <property type="entry name" value="dctM"/>
    <property type="match status" value="1"/>
</dbReference>
<name>A0ABR9X839_9RHOB</name>
<protein>
    <recommendedName>
        <fullName evidence="7">TRAP transporter large permease protein</fullName>
    </recommendedName>
</protein>
<keyword evidence="10" id="KW-1185">Reference proteome</keyword>
<evidence type="ECO:0000256" key="5">
    <source>
        <dbReference type="ARBA" id="ARBA00022989"/>
    </source>
</evidence>
<feature type="transmembrane region" description="Helical" evidence="7">
    <location>
        <begin position="47"/>
        <end position="66"/>
    </location>
</feature>
<gene>
    <name evidence="9" type="ORF">IQ782_22450</name>
</gene>
<feature type="transmembrane region" description="Helical" evidence="7">
    <location>
        <begin position="369"/>
        <end position="393"/>
    </location>
</feature>
<evidence type="ECO:0000256" key="2">
    <source>
        <dbReference type="ARBA" id="ARBA00022475"/>
    </source>
</evidence>
<feature type="domain" description="TRAP C4-dicarboxylate transport system permease DctM subunit" evidence="8">
    <location>
        <begin position="7"/>
        <end position="429"/>
    </location>
</feature>
<comment type="subunit">
    <text evidence="7">The complex comprises the extracytoplasmic solute receptor protein and the two transmembrane proteins.</text>
</comment>
<dbReference type="PANTHER" id="PTHR33362">
    <property type="entry name" value="SIALIC ACID TRAP TRANSPORTER PERMEASE PROTEIN SIAT-RELATED"/>
    <property type="match status" value="1"/>
</dbReference>
<feature type="transmembrane region" description="Helical" evidence="7">
    <location>
        <begin position="282"/>
        <end position="307"/>
    </location>
</feature>
<dbReference type="PANTHER" id="PTHR33362:SF5">
    <property type="entry name" value="C4-DICARBOXYLATE TRAP TRANSPORTER LARGE PERMEASE PROTEIN DCTM"/>
    <property type="match status" value="1"/>
</dbReference>
<dbReference type="EMBL" id="JADFFK010000020">
    <property type="protein sequence ID" value="MBE9639622.1"/>
    <property type="molecule type" value="Genomic_DNA"/>
</dbReference>
<keyword evidence="3 7" id="KW-0997">Cell inner membrane</keyword>
<evidence type="ECO:0000256" key="1">
    <source>
        <dbReference type="ARBA" id="ARBA00004429"/>
    </source>
</evidence>
<sequence length="440" mass="46403">MTVAFLIVLFFVLILIGAPIAVALGGSAVLASMVFAPIPDGIFGQKLFGNVNHYTLMAVPFFFLAAEFMETGGLVHRLIGVARVFVGHLRAGLGMTAVLTCILFAAISGSSPATVAAVGNIMFPALREEGYSDRYAIGALATAGAIGILLPPSIPLILYGFVTETPIPALFLAGIVPGLIYGALLLFTARFLARNEKVTVRPRATAAEARSTLTSAIPALMLPVFIVIGIYGLPAFDLGAFAYDGGAIFTPTEAAAVSAVLAILIGLLIYRELKLRDIPRVVIAVGPRVGMIFWITTNALIFGYFITKIGLPGQLAQAVLNANLSPIVFLICVNLLLLVVGFFLEAVPTILIFAPLLQPAAQSLGIDPVHFAIIMIVNIEMGMITPPVGMNLFVASGVSGMSVFEVFRATIPWMLATLVALMIVTFVPAVSLWLPGPTIH</sequence>
<evidence type="ECO:0000313" key="9">
    <source>
        <dbReference type="EMBL" id="MBE9639622.1"/>
    </source>
</evidence>
<organism evidence="9 10">
    <name type="scientific">Salipiger mangrovisoli</name>
    <dbReference type="NCBI Taxonomy" id="2865933"/>
    <lineage>
        <taxon>Bacteria</taxon>
        <taxon>Pseudomonadati</taxon>
        <taxon>Pseudomonadota</taxon>
        <taxon>Alphaproteobacteria</taxon>
        <taxon>Rhodobacterales</taxon>
        <taxon>Roseobacteraceae</taxon>
        <taxon>Salipiger</taxon>
    </lineage>
</organism>
<feature type="transmembrane region" description="Helical" evidence="7">
    <location>
        <begin position="97"/>
        <end position="123"/>
    </location>
</feature>
<feature type="transmembrane region" description="Helical" evidence="7">
    <location>
        <begin position="248"/>
        <end position="270"/>
    </location>
</feature>
<dbReference type="PIRSF" id="PIRSF006066">
    <property type="entry name" value="HI0050"/>
    <property type="match status" value="1"/>
</dbReference>
<comment type="subcellular location">
    <subcellularLocation>
        <location evidence="1 7">Cell inner membrane</location>
        <topology evidence="1 7">Multi-pass membrane protein</topology>
    </subcellularLocation>
</comment>
<keyword evidence="2" id="KW-1003">Cell membrane</keyword>
<comment type="function">
    <text evidence="7">Part of the tripartite ATP-independent periplasmic (TRAP) transport system.</text>
</comment>
<evidence type="ECO:0000256" key="4">
    <source>
        <dbReference type="ARBA" id="ARBA00022692"/>
    </source>
</evidence>
<dbReference type="RefSeq" id="WP_194136902.1">
    <property type="nucleotide sequence ID" value="NZ_JADFFK010000020.1"/>
</dbReference>
<dbReference type="InterPro" id="IPR010656">
    <property type="entry name" value="DctM"/>
</dbReference>
<dbReference type="Pfam" id="PF06808">
    <property type="entry name" value="DctM"/>
    <property type="match status" value="1"/>
</dbReference>
<evidence type="ECO:0000259" key="8">
    <source>
        <dbReference type="Pfam" id="PF06808"/>
    </source>
</evidence>
<reference evidence="9 10" key="1">
    <citation type="journal article" date="2021" name="Int. J. Syst. Evol. Microbiol.">
        <title>Salipiger mangrovisoli sp. nov., isolated from mangrove soil and the proposal for the reclassification of Paraphaeobacter pallidus as Salipiger pallidus comb. nov.</title>
        <authorList>
            <person name="Du J."/>
            <person name="Liu Y."/>
            <person name="Pei T."/>
            <person name="Deng M.R."/>
            <person name="Zhu H."/>
        </authorList>
    </citation>
    <scope>NUCLEOTIDE SEQUENCE [LARGE SCALE GENOMIC DNA]</scope>
    <source>
        <strain evidence="9 10">6D45A</strain>
    </source>
</reference>
<feature type="transmembrane region" description="Helical" evidence="7">
    <location>
        <begin position="213"/>
        <end position="236"/>
    </location>
</feature>
<keyword evidence="7" id="KW-0813">Transport</keyword>
<keyword evidence="5 7" id="KW-1133">Transmembrane helix</keyword>
<dbReference type="Proteomes" id="UP000607796">
    <property type="component" value="Unassembled WGS sequence"/>
</dbReference>
<evidence type="ECO:0000256" key="3">
    <source>
        <dbReference type="ARBA" id="ARBA00022519"/>
    </source>
</evidence>
<feature type="transmembrane region" description="Helical" evidence="7">
    <location>
        <begin position="167"/>
        <end position="192"/>
    </location>
</feature>
<evidence type="ECO:0000256" key="6">
    <source>
        <dbReference type="ARBA" id="ARBA00023136"/>
    </source>
</evidence>
<accession>A0ABR9X839</accession>
<comment type="similarity">
    <text evidence="7">Belongs to the TRAP transporter large permease family.</text>
</comment>
<comment type="caution">
    <text evidence="9">The sequence shown here is derived from an EMBL/GenBank/DDBJ whole genome shotgun (WGS) entry which is preliminary data.</text>
</comment>
<keyword evidence="6 7" id="KW-0472">Membrane</keyword>
<comment type="caution">
    <text evidence="7">Lacks conserved residue(s) required for the propagation of feature annotation.</text>
</comment>
<proteinExistence type="inferred from homology"/>
<feature type="transmembrane region" description="Helical" evidence="7">
    <location>
        <begin position="413"/>
        <end position="434"/>
    </location>
</feature>
<keyword evidence="4 7" id="KW-0812">Transmembrane</keyword>
<evidence type="ECO:0000256" key="7">
    <source>
        <dbReference type="RuleBase" id="RU369079"/>
    </source>
</evidence>
<dbReference type="InterPro" id="IPR004681">
    <property type="entry name" value="TRAP_DctM"/>
</dbReference>
<feature type="transmembrane region" description="Helical" evidence="7">
    <location>
        <begin position="135"/>
        <end position="161"/>
    </location>
</feature>
<evidence type="ECO:0000313" key="10">
    <source>
        <dbReference type="Proteomes" id="UP000607796"/>
    </source>
</evidence>